<evidence type="ECO:0000256" key="3">
    <source>
        <dbReference type="ARBA" id="ARBA00022989"/>
    </source>
</evidence>
<proteinExistence type="predicted"/>
<feature type="transmembrane region" description="Helical" evidence="6">
    <location>
        <begin position="209"/>
        <end position="234"/>
    </location>
</feature>
<protein>
    <recommendedName>
        <fullName evidence="9">Transmembrane protein</fullName>
    </recommendedName>
</protein>
<dbReference type="GO" id="GO:0071944">
    <property type="term" value="C:cell periphery"/>
    <property type="evidence" value="ECO:0007669"/>
    <property type="project" value="UniProtKB-ARBA"/>
</dbReference>
<dbReference type="InterPro" id="IPR051694">
    <property type="entry name" value="Immunoregulatory_rcpt-like"/>
</dbReference>
<dbReference type="PANTHER" id="PTHR15549:SF26">
    <property type="entry name" value="AXIAL BUDDING PATTERN PROTEIN 2-RELATED"/>
    <property type="match status" value="1"/>
</dbReference>
<gene>
    <name evidence="7" type="ORF">ONZ51_g7666</name>
</gene>
<dbReference type="EMBL" id="JAPEVG010000211">
    <property type="protein sequence ID" value="KAJ8473747.1"/>
    <property type="molecule type" value="Genomic_DNA"/>
</dbReference>
<evidence type="ECO:0000256" key="1">
    <source>
        <dbReference type="ARBA" id="ARBA00004167"/>
    </source>
</evidence>
<evidence type="ECO:0000256" key="2">
    <source>
        <dbReference type="ARBA" id="ARBA00022692"/>
    </source>
</evidence>
<feature type="compositionally biased region" description="Basic and acidic residues" evidence="5">
    <location>
        <begin position="241"/>
        <end position="259"/>
    </location>
</feature>
<evidence type="ECO:0000256" key="6">
    <source>
        <dbReference type="SAM" id="Phobius"/>
    </source>
</evidence>
<feature type="region of interest" description="Disordered" evidence="5">
    <location>
        <begin position="356"/>
        <end position="394"/>
    </location>
</feature>
<dbReference type="AlphaFoldDB" id="A0AAD7X774"/>
<dbReference type="PANTHER" id="PTHR15549">
    <property type="entry name" value="PAIRED IMMUNOGLOBULIN-LIKE TYPE 2 RECEPTOR"/>
    <property type="match status" value="1"/>
</dbReference>
<organism evidence="7 8">
    <name type="scientific">Trametes cubensis</name>
    <dbReference type="NCBI Taxonomy" id="1111947"/>
    <lineage>
        <taxon>Eukaryota</taxon>
        <taxon>Fungi</taxon>
        <taxon>Dikarya</taxon>
        <taxon>Basidiomycota</taxon>
        <taxon>Agaricomycotina</taxon>
        <taxon>Agaricomycetes</taxon>
        <taxon>Polyporales</taxon>
        <taxon>Polyporaceae</taxon>
        <taxon>Trametes</taxon>
    </lineage>
</organism>
<feature type="compositionally biased region" description="Low complexity" evidence="5">
    <location>
        <begin position="167"/>
        <end position="191"/>
    </location>
</feature>
<dbReference type="Proteomes" id="UP001215151">
    <property type="component" value="Unassembled WGS sequence"/>
</dbReference>
<feature type="compositionally biased region" description="Polar residues" evidence="5">
    <location>
        <begin position="192"/>
        <end position="203"/>
    </location>
</feature>
<keyword evidence="4 6" id="KW-0472">Membrane</keyword>
<accession>A0AAD7X774</accession>
<dbReference type="GO" id="GO:0016020">
    <property type="term" value="C:membrane"/>
    <property type="evidence" value="ECO:0007669"/>
    <property type="project" value="UniProtKB-SubCell"/>
</dbReference>
<keyword evidence="3 6" id="KW-1133">Transmembrane helix</keyword>
<comment type="subcellular location">
    <subcellularLocation>
        <location evidence="1">Membrane</location>
        <topology evidence="1">Single-pass membrane protein</topology>
    </subcellularLocation>
</comment>
<reference evidence="7" key="1">
    <citation type="submission" date="2022-11" db="EMBL/GenBank/DDBJ databases">
        <title>Genome Sequence of Cubamyces cubensis.</title>
        <authorList>
            <person name="Buettner E."/>
        </authorList>
    </citation>
    <scope>NUCLEOTIDE SEQUENCE</scope>
    <source>
        <strain evidence="7">MPL-01</strain>
    </source>
</reference>
<evidence type="ECO:0000256" key="4">
    <source>
        <dbReference type="ARBA" id="ARBA00023136"/>
    </source>
</evidence>
<feature type="region of interest" description="Disordered" evidence="5">
    <location>
        <begin position="160"/>
        <end position="203"/>
    </location>
</feature>
<evidence type="ECO:0008006" key="9">
    <source>
        <dbReference type="Google" id="ProtNLM"/>
    </source>
</evidence>
<evidence type="ECO:0000313" key="7">
    <source>
        <dbReference type="EMBL" id="KAJ8473747.1"/>
    </source>
</evidence>
<comment type="caution">
    <text evidence="7">The sequence shown here is derived from an EMBL/GenBank/DDBJ whole genome shotgun (WGS) entry which is preliminary data.</text>
</comment>
<name>A0AAD7X774_9APHY</name>
<feature type="region of interest" description="Disordered" evidence="5">
    <location>
        <begin position="515"/>
        <end position="534"/>
    </location>
</feature>
<feature type="region of interest" description="Disordered" evidence="5">
    <location>
        <begin position="241"/>
        <end position="326"/>
    </location>
</feature>
<keyword evidence="8" id="KW-1185">Reference proteome</keyword>
<evidence type="ECO:0000256" key="5">
    <source>
        <dbReference type="SAM" id="MobiDB-lite"/>
    </source>
</evidence>
<feature type="compositionally biased region" description="Pro residues" evidence="5">
    <location>
        <begin position="382"/>
        <end position="391"/>
    </location>
</feature>
<sequence>MSDSSNGLVYVDDSQIGVSANADAVYSLTMPQPSHDAYTYLNVTLRDDFNHTYTAVTASGWQLSWLFVGNYVQVVGLSIPWISGDLATATFSVDDLETFTFTAPNVSMIQTNVSYYTVTPYDLPQGDHVLHVNVTTATPDSPWLLDYLIIATNPSSSQVSISPMPLSTSSPPNNGNASAASSTSHASEPTTNVSRSDPSDESSIASFPLAPVVGGAAGGIVLIAALLALLFYLWKRSRRSMPEKDAVGSDRQPRGDEPKLPQVTLPPFDLGHTVPRISRRDESVSSRVSESTPPLASGSMARPPIAGVRPGSPYTGQQGWPQHGSADWTHQQAVYPSASMASPSYSGFAQWQQPGAANAQGAWGQPGYAAIPPPTSSFRPSHSPPDPPIYPHPHLAMSAAASASREYFAVPATTDVDSPVHTASVVYAGYPTNPGHGTPVAGRPHGMLLHTTSTSSLVDRASAASSVPVTSTAAIVAETLGSRTATSFYQVSQTAHTNTGAGSLGFVLGATATPIHPSAQDSPHRMASAADSVSSRGVVPTLGGIVEFDGKESRLISDCEVNRAETGGDAAGAASKDPSEDGQRRATAPPPYAP</sequence>
<feature type="region of interest" description="Disordered" evidence="5">
    <location>
        <begin position="560"/>
        <end position="594"/>
    </location>
</feature>
<keyword evidence="2 6" id="KW-0812">Transmembrane</keyword>
<evidence type="ECO:0000313" key="8">
    <source>
        <dbReference type="Proteomes" id="UP001215151"/>
    </source>
</evidence>